<evidence type="ECO:0000256" key="4">
    <source>
        <dbReference type="RuleBase" id="RU361277"/>
    </source>
</evidence>
<reference evidence="7" key="1">
    <citation type="submission" date="2019-12" db="EMBL/GenBank/DDBJ databases">
        <authorList>
            <person name="zhang j."/>
            <person name="sun C.M."/>
        </authorList>
    </citation>
    <scope>NUCLEOTIDE SEQUENCE</scope>
    <source>
        <strain evidence="7">NS-1</strain>
    </source>
</reference>
<dbReference type="Gene3D" id="3.90.180.10">
    <property type="entry name" value="Medium-chain alcohol dehydrogenases, catalytic domain"/>
    <property type="match status" value="1"/>
</dbReference>
<organism evidence="7 8">
    <name type="scientific">Iocasia fonsfrigidae</name>
    <dbReference type="NCBI Taxonomy" id="2682810"/>
    <lineage>
        <taxon>Bacteria</taxon>
        <taxon>Bacillati</taxon>
        <taxon>Bacillota</taxon>
        <taxon>Clostridia</taxon>
        <taxon>Halanaerobiales</taxon>
        <taxon>Halanaerobiaceae</taxon>
        <taxon>Iocasia</taxon>
    </lineage>
</organism>
<dbReference type="InterPro" id="IPR002328">
    <property type="entry name" value="ADH_Zn_CS"/>
</dbReference>
<dbReference type="KEGG" id="ifn:GM661_01275"/>
<dbReference type="SUPFAM" id="SSF50129">
    <property type="entry name" value="GroES-like"/>
    <property type="match status" value="1"/>
</dbReference>
<dbReference type="InterPro" id="IPR036291">
    <property type="entry name" value="NAD(P)-bd_dom_sf"/>
</dbReference>
<dbReference type="InterPro" id="IPR013149">
    <property type="entry name" value="ADH-like_C"/>
</dbReference>
<dbReference type="InterPro" id="IPR011032">
    <property type="entry name" value="GroES-like_sf"/>
</dbReference>
<dbReference type="SUPFAM" id="SSF51735">
    <property type="entry name" value="NAD(P)-binding Rossmann-fold domains"/>
    <property type="match status" value="1"/>
</dbReference>
<dbReference type="GO" id="GO:0008270">
    <property type="term" value="F:zinc ion binding"/>
    <property type="evidence" value="ECO:0007669"/>
    <property type="project" value="InterPro"/>
</dbReference>
<feature type="domain" description="Alcohol dehydrogenase-like C-terminal" evidence="5">
    <location>
        <begin position="173"/>
        <end position="298"/>
    </location>
</feature>
<dbReference type="Pfam" id="PF00107">
    <property type="entry name" value="ADH_zinc_N"/>
    <property type="match status" value="1"/>
</dbReference>
<keyword evidence="2 4" id="KW-0862">Zinc</keyword>
<dbReference type="InterPro" id="IPR050129">
    <property type="entry name" value="Zn_alcohol_dh"/>
</dbReference>
<comment type="similarity">
    <text evidence="4">Belongs to the zinc-containing alcohol dehydrogenase family.</text>
</comment>
<dbReference type="Gene3D" id="3.40.50.720">
    <property type="entry name" value="NAD(P)-binding Rossmann-like Domain"/>
    <property type="match status" value="1"/>
</dbReference>
<dbReference type="RefSeq" id="WP_230868413.1">
    <property type="nucleotide sequence ID" value="NZ_CP046640.1"/>
</dbReference>
<dbReference type="Pfam" id="PF08240">
    <property type="entry name" value="ADH_N"/>
    <property type="match status" value="1"/>
</dbReference>
<keyword evidence="1 4" id="KW-0479">Metal-binding</keyword>
<gene>
    <name evidence="7" type="ORF">GM661_01275</name>
</gene>
<protein>
    <submittedName>
        <fullName evidence="7">Alcohol dehydrogenase catalytic domain-containing protein</fullName>
    </submittedName>
</protein>
<dbReference type="GO" id="GO:0016491">
    <property type="term" value="F:oxidoreductase activity"/>
    <property type="evidence" value="ECO:0007669"/>
    <property type="project" value="UniProtKB-KW"/>
</dbReference>
<comment type="cofactor">
    <cofactor evidence="4">
        <name>Zn(2+)</name>
        <dbReference type="ChEBI" id="CHEBI:29105"/>
    </cofactor>
</comment>
<dbReference type="AlphaFoldDB" id="A0A8A7KBI2"/>
<evidence type="ECO:0000313" key="8">
    <source>
        <dbReference type="Proteomes" id="UP000665020"/>
    </source>
</evidence>
<evidence type="ECO:0000256" key="3">
    <source>
        <dbReference type="ARBA" id="ARBA00023002"/>
    </source>
</evidence>
<proteinExistence type="inferred from homology"/>
<evidence type="ECO:0000259" key="6">
    <source>
        <dbReference type="Pfam" id="PF08240"/>
    </source>
</evidence>
<name>A0A8A7KBI2_9FIRM</name>
<dbReference type="Proteomes" id="UP000665020">
    <property type="component" value="Chromosome"/>
</dbReference>
<dbReference type="PROSITE" id="PS00059">
    <property type="entry name" value="ADH_ZINC"/>
    <property type="match status" value="1"/>
</dbReference>
<evidence type="ECO:0000313" key="7">
    <source>
        <dbReference type="EMBL" id="QTL96699.1"/>
    </source>
</evidence>
<evidence type="ECO:0000256" key="2">
    <source>
        <dbReference type="ARBA" id="ARBA00022833"/>
    </source>
</evidence>
<keyword evidence="3" id="KW-0560">Oxidoreductase</keyword>
<sequence>MKSVVVTKPKEYKIIESEIPELNSDYEVLIKMKAAGVCGSDYHIYHGTNPNSTYPLIPGHENVGVVEKVGSKVTMVKEGDHVAIDLIITCGECYQCKIGRENICENVLVRGSGTDGGFREYLTAPEDDVYIIPKNIPFKDAALIEPYAIGAHTTTRGRVVSDDIVFILGAGTIGTIIMQTCKAKGATVISCDINQESLERAKGYGADYIINSQNENIIEKVQEITKGKGVTIAFDAACFQGSLTSLFEKGLIRNAGRIVSLGFCTEPEAISQAMIDVRELDLIGSRMSAYQFEPVIKDFEEKKYNLDGIVTDFIKFSQIDKVFYNIDHPNPKVKKMVILFD</sequence>
<dbReference type="PANTHER" id="PTHR43401:SF2">
    <property type="entry name" value="L-THREONINE 3-DEHYDROGENASE"/>
    <property type="match status" value="1"/>
</dbReference>
<evidence type="ECO:0000256" key="1">
    <source>
        <dbReference type="ARBA" id="ARBA00022723"/>
    </source>
</evidence>
<dbReference type="InterPro" id="IPR013154">
    <property type="entry name" value="ADH-like_N"/>
</dbReference>
<evidence type="ECO:0000259" key="5">
    <source>
        <dbReference type="Pfam" id="PF00107"/>
    </source>
</evidence>
<dbReference type="EMBL" id="CP046640">
    <property type="protein sequence ID" value="QTL96699.1"/>
    <property type="molecule type" value="Genomic_DNA"/>
</dbReference>
<keyword evidence="8" id="KW-1185">Reference proteome</keyword>
<dbReference type="PANTHER" id="PTHR43401">
    <property type="entry name" value="L-THREONINE 3-DEHYDROGENASE"/>
    <property type="match status" value="1"/>
</dbReference>
<feature type="domain" description="Alcohol dehydrogenase-like N-terminal" evidence="6">
    <location>
        <begin position="25"/>
        <end position="133"/>
    </location>
</feature>
<accession>A0A8A7KBI2</accession>